<feature type="transmembrane region" description="Helical" evidence="4">
    <location>
        <begin position="55"/>
        <end position="75"/>
    </location>
</feature>
<evidence type="ECO:0000256" key="4">
    <source>
        <dbReference type="SAM" id="Phobius"/>
    </source>
</evidence>
<evidence type="ECO:0000313" key="7">
    <source>
        <dbReference type="EMBL" id="OGY34297.1"/>
    </source>
</evidence>
<feature type="transmembrane region" description="Helical" evidence="4">
    <location>
        <begin position="121"/>
        <end position="138"/>
    </location>
</feature>
<feature type="transmembrane region" description="Helical" evidence="4">
    <location>
        <begin position="26"/>
        <end position="43"/>
    </location>
</feature>
<sequence length="846" mass="94110">MGGYFVWQFWSGPKFLIQLFWNVERMLLKAFSVSLMLQTLFSHWHRDAVQYRGGFGDIGLAFAWNAISRIIGLLVRTIVLLLWLITSILIAIAIPLICLFFIAWPVLTLVALFLGFRDGSWPHILAACASMLILAWVYERTRPGHTAGPNIAKEAHSFADLIRILKKHPQAQEFFGRLMIPAEDVNTIVAELEGSGMSWDTFQQSIQNKNILGVCVAACSNPALKHILQKYQLRDEDIAFMLWWLQERADEEAQAKRWWSREHLANVSGVGLSWAAGYTPFIDAWSHIPRGDLWDVSYGHEEEVRRLINSLARRSQSNVLLVGQAGTGRLGVIRRAAQEISTSSAHIALNNQRIVYIHIGELLGLGSSVPEQLHIIAKALLEMERAGNIIAVLDGVSSVLGGMGALPAGRQGGMLNATDILVPFLTSQTVRTVIIMSDEEYDEGIAQNEELAHLFDVVRVRPLSEDATLHLLALAVRLWESEGNISIPYQTLRETIERTSAILPNIPYPERAFDVLEEALASVRGELRRGDTHLLLPEEVTAVISRKLGFDMSALTDNAGKNLLGLEDVIHERVVNQSEAVRAVAHAMIRARAGVRNTKKPIGTFLFLGPTGVGKTETAKALAYAHFGSSEYLVRLDMQQFQEIDTLLPRLTSLIEVHPFAVLLLDEFEKASRQVQQLFLTVFDEGYVKDTHGRSYACTHMIIIATSNAGSEFIRSNVLADGTLPQGFNQKLTEHVLSQDIFTPELVNRFDGVITFTPLSPNHIREVARRMLAALNMRLDEQHGVGVQVTDELIDYLVSVGFDPEFGARPMARAIQDTVEYAVSEAILKGSLVAGQSMIIDPRQFG</sequence>
<gene>
    <name evidence="7" type="ORF">A3D99_04490</name>
</gene>
<keyword evidence="3" id="KW-0143">Chaperone</keyword>
<dbReference type="GO" id="GO:0005737">
    <property type="term" value="C:cytoplasm"/>
    <property type="evidence" value="ECO:0007669"/>
    <property type="project" value="TreeGrafter"/>
</dbReference>
<dbReference type="PANTHER" id="PTHR11638:SF18">
    <property type="entry name" value="HEAT SHOCK PROTEIN 104"/>
    <property type="match status" value="1"/>
</dbReference>
<keyword evidence="1" id="KW-0547">Nucleotide-binding</keyword>
<feature type="domain" description="AAA+ ATPase" evidence="5">
    <location>
        <begin position="601"/>
        <end position="760"/>
    </location>
</feature>
<feature type="domain" description="AAA+ ATPase" evidence="5">
    <location>
        <begin position="315"/>
        <end position="465"/>
    </location>
</feature>
<dbReference type="InterPro" id="IPR003959">
    <property type="entry name" value="ATPase_AAA_core"/>
</dbReference>
<organism evidence="7 8">
    <name type="scientific">Candidatus Andersenbacteria bacterium RIFCSPHIGHO2_12_FULL_45_11</name>
    <dbReference type="NCBI Taxonomy" id="1797281"/>
    <lineage>
        <taxon>Bacteria</taxon>
        <taxon>Candidatus Anderseniibacteriota</taxon>
    </lineage>
</organism>
<comment type="caution">
    <text evidence="7">The sequence shown here is derived from an EMBL/GenBank/DDBJ whole genome shotgun (WGS) entry which is preliminary data.</text>
</comment>
<name>A0A1G1X4N7_9BACT</name>
<dbReference type="InterPro" id="IPR027417">
    <property type="entry name" value="P-loop_NTPase"/>
</dbReference>
<dbReference type="InterPro" id="IPR019489">
    <property type="entry name" value="Clp_ATPase_C"/>
</dbReference>
<evidence type="ECO:0000259" key="5">
    <source>
        <dbReference type="SMART" id="SM00382"/>
    </source>
</evidence>
<dbReference type="Proteomes" id="UP000177528">
    <property type="component" value="Unassembled WGS sequence"/>
</dbReference>
<dbReference type="SUPFAM" id="SSF52540">
    <property type="entry name" value="P-loop containing nucleoside triphosphate hydrolases"/>
    <property type="match status" value="2"/>
</dbReference>
<dbReference type="InterPro" id="IPR050130">
    <property type="entry name" value="ClpA_ClpB"/>
</dbReference>
<keyword evidence="4" id="KW-0472">Membrane</keyword>
<evidence type="ECO:0000256" key="2">
    <source>
        <dbReference type="ARBA" id="ARBA00022840"/>
    </source>
</evidence>
<feature type="transmembrane region" description="Helical" evidence="4">
    <location>
        <begin position="81"/>
        <end position="114"/>
    </location>
</feature>
<evidence type="ECO:0000256" key="1">
    <source>
        <dbReference type="ARBA" id="ARBA00022741"/>
    </source>
</evidence>
<protein>
    <recommendedName>
        <fullName evidence="9">AAA+ ATPase domain-containing protein</fullName>
    </recommendedName>
</protein>
<dbReference type="Gene3D" id="3.40.50.300">
    <property type="entry name" value="P-loop containing nucleotide triphosphate hydrolases"/>
    <property type="match status" value="2"/>
</dbReference>
<evidence type="ECO:0008006" key="9">
    <source>
        <dbReference type="Google" id="ProtNLM"/>
    </source>
</evidence>
<dbReference type="Gene3D" id="1.10.8.60">
    <property type="match status" value="1"/>
</dbReference>
<dbReference type="PRINTS" id="PR00300">
    <property type="entry name" value="CLPPROTEASEA"/>
</dbReference>
<dbReference type="PANTHER" id="PTHR11638">
    <property type="entry name" value="ATP-DEPENDENT CLP PROTEASE"/>
    <property type="match status" value="1"/>
</dbReference>
<feature type="domain" description="Clp ATPase C-terminal" evidence="6">
    <location>
        <begin position="759"/>
        <end position="845"/>
    </location>
</feature>
<dbReference type="CDD" id="cd19499">
    <property type="entry name" value="RecA-like_ClpB_Hsp104-like"/>
    <property type="match status" value="1"/>
</dbReference>
<dbReference type="SMART" id="SM01086">
    <property type="entry name" value="ClpB_D2-small"/>
    <property type="match status" value="1"/>
</dbReference>
<dbReference type="InterPro" id="IPR001270">
    <property type="entry name" value="ClpA/B"/>
</dbReference>
<keyword evidence="4" id="KW-0812">Transmembrane</keyword>
<dbReference type="SMART" id="SM00382">
    <property type="entry name" value="AAA"/>
    <property type="match status" value="2"/>
</dbReference>
<dbReference type="Pfam" id="PF07724">
    <property type="entry name" value="AAA_2"/>
    <property type="match status" value="1"/>
</dbReference>
<keyword evidence="4" id="KW-1133">Transmembrane helix</keyword>
<dbReference type="EMBL" id="MHHR01000016">
    <property type="protein sequence ID" value="OGY34297.1"/>
    <property type="molecule type" value="Genomic_DNA"/>
</dbReference>
<accession>A0A1G1X4N7</accession>
<reference evidence="7 8" key="1">
    <citation type="journal article" date="2016" name="Nat. Commun.">
        <title>Thousands of microbial genomes shed light on interconnected biogeochemical processes in an aquifer system.</title>
        <authorList>
            <person name="Anantharaman K."/>
            <person name="Brown C.T."/>
            <person name="Hug L.A."/>
            <person name="Sharon I."/>
            <person name="Castelle C.J."/>
            <person name="Probst A.J."/>
            <person name="Thomas B.C."/>
            <person name="Singh A."/>
            <person name="Wilkins M.J."/>
            <person name="Karaoz U."/>
            <person name="Brodie E.L."/>
            <person name="Williams K.H."/>
            <person name="Hubbard S.S."/>
            <person name="Banfield J.F."/>
        </authorList>
    </citation>
    <scope>NUCLEOTIDE SEQUENCE [LARGE SCALE GENOMIC DNA]</scope>
</reference>
<evidence type="ECO:0000259" key="6">
    <source>
        <dbReference type="SMART" id="SM01086"/>
    </source>
</evidence>
<dbReference type="InterPro" id="IPR003593">
    <property type="entry name" value="AAA+_ATPase"/>
</dbReference>
<proteinExistence type="predicted"/>
<dbReference type="AlphaFoldDB" id="A0A1G1X4N7"/>
<dbReference type="GO" id="GO:0005524">
    <property type="term" value="F:ATP binding"/>
    <property type="evidence" value="ECO:0007669"/>
    <property type="project" value="UniProtKB-KW"/>
</dbReference>
<dbReference type="GO" id="GO:0034605">
    <property type="term" value="P:cellular response to heat"/>
    <property type="evidence" value="ECO:0007669"/>
    <property type="project" value="TreeGrafter"/>
</dbReference>
<evidence type="ECO:0000313" key="8">
    <source>
        <dbReference type="Proteomes" id="UP000177528"/>
    </source>
</evidence>
<evidence type="ECO:0000256" key="3">
    <source>
        <dbReference type="ARBA" id="ARBA00023186"/>
    </source>
</evidence>
<dbReference type="Pfam" id="PF10431">
    <property type="entry name" value="ClpB_D2-small"/>
    <property type="match status" value="1"/>
</dbReference>
<keyword evidence="2" id="KW-0067">ATP-binding</keyword>
<dbReference type="GO" id="GO:0016887">
    <property type="term" value="F:ATP hydrolysis activity"/>
    <property type="evidence" value="ECO:0007669"/>
    <property type="project" value="InterPro"/>
</dbReference>